<dbReference type="PANTHER" id="PTHR31793:SF37">
    <property type="entry name" value="ACYL-COA THIOESTER HYDROLASE YBGC"/>
    <property type="match status" value="1"/>
</dbReference>
<dbReference type="Proteomes" id="UP000245212">
    <property type="component" value="Unassembled WGS sequence"/>
</dbReference>
<dbReference type="InterPro" id="IPR029069">
    <property type="entry name" value="HotDog_dom_sf"/>
</dbReference>
<dbReference type="PIRSF" id="PIRSF003230">
    <property type="entry name" value="YbgC"/>
    <property type="match status" value="1"/>
</dbReference>
<gene>
    <name evidence="4" type="primary">ybgC</name>
    <name evidence="4" type="ORF">DD235_13025</name>
</gene>
<dbReference type="NCBIfam" id="TIGR00051">
    <property type="entry name" value="YbgC/FadM family acyl-CoA thioesterase"/>
    <property type="match status" value="1"/>
</dbReference>
<name>A0A2V1JVZ9_9BURK</name>
<dbReference type="RefSeq" id="WP_109062523.1">
    <property type="nucleotide sequence ID" value="NZ_QETA01000005.1"/>
</dbReference>
<comment type="caution">
    <text evidence="4">The sequence shown here is derived from an EMBL/GenBank/DDBJ whole genome shotgun (WGS) entry which is preliminary data.</text>
</comment>
<evidence type="ECO:0000313" key="5">
    <source>
        <dbReference type="Proteomes" id="UP000245212"/>
    </source>
</evidence>
<dbReference type="FunFam" id="3.10.129.10:FF:000004">
    <property type="entry name" value="Tol-pal system-associated acyl-CoA thioesterase"/>
    <property type="match status" value="1"/>
</dbReference>
<dbReference type="Pfam" id="PF03061">
    <property type="entry name" value="4HBT"/>
    <property type="match status" value="1"/>
</dbReference>
<sequence length="146" mass="16706">MNQAATHASGFVFPVRIYYEDTDAGGVVFYANYLKFMERARTEWLRALDFHQHEIAEREQAIFVVRALDMDYRKPARLDDLLEIRSDISTLGRASVTFFQQVWRDGELLTQGNIKVCCVNTSSMRPAPIPETLRATLASHVRPSLP</sequence>
<protein>
    <submittedName>
        <fullName evidence="4">Tol-pal system-associated acyl-CoA thioesterase</fullName>
    </submittedName>
</protein>
<evidence type="ECO:0000313" key="4">
    <source>
        <dbReference type="EMBL" id="PWF22285.1"/>
    </source>
</evidence>
<reference evidence="5" key="1">
    <citation type="submission" date="2018-05" db="EMBL/GenBank/DDBJ databases">
        <authorList>
            <person name="Li Y."/>
        </authorList>
    </citation>
    <scope>NUCLEOTIDE SEQUENCE [LARGE SCALE GENOMIC DNA]</scope>
    <source>
        <strain evidence="5">3d-2-2</strain>
    </source>
</reference>
<dbReference type="CDD" id="cd00586">
    <property type="entry name" value="4HBT"/>
    <property type="match status" value="1"/>
</dbReference>
<evidence type="ECO:0000259" key="3">
    <source>
        <dbReference type="Pfam" id="PF03061"/>
    </source>
</evidence>
<accession>A0A2V1JVZ9</accession>
<dbReference type="InterPro" id="IPR014166">
    <property type="entry name" value="Tol-Pal_acyl-CoA_thioesterase"/>
</dbReference>
<dbReference type="InterPro" id="IPR006683">
    <property type="entry name" value="Thioestr_dom"/>
</dbReference>
<comment type="similarity">
    <text evidence="1">Belongs to the 4-hydroxybenzoyl-CoA thioesterase family.</text>
</comment>
<proteinExistence type="inferred from homology"/>
<dbReference type="Gene3D" id="3.10.129.10">
    <property type="entry name" value="Hotdog Thioesterase"/>
    <property type="match status" value="1"/>
</dbReference>
<dbReference type="AlphaFoldDB" id="A0A2V1JVZ9"/>
<feature type="domain" description="Thioesterase" evidence="3">
    <location>
        <begin position="25"/>
        <end position="108"/>
    </location>
</feature>
<organism evidence="4 5">
    <name type="scientific">Corticimicrobacter populi</name>
    <dbReference type="NCBI Taxonomy" id="2175229"/>
    <lineage>
        <taxon>Bacteria</taxon>
        <taxon>Pseudomonadati</taxon>
        <taxon>Pseudomonadota</taxon>
        <taxon>Betaproteobacteria</taxon>
        <taxon>Burkholderiales</taxon>
        <taxon>Alcaligenaceae</taxon>
        <taxon>Corticimicrobacter</taxon>
    </lineage>
</organism>
<dbReference type="SUPFAM" id="SSF54637">
    <property type="entry name" value="Thioesterase/thiol ester dehydrase-isomerase"/>
    <property type="match status" value="1"/>
</dbReference>
<dbReference type="PANTHER" id="PTHR31793">
    <property type="entry name" value="4-HYDROXYBENZOYL-COA THIOESTERASE FAMILY MEMBER"/>
    <property type="match status" value="1"/>
</dbReference>
<dbReference type="GO" id="GO:0047617">
    <property type="term" value="F:fatty acyl-CoA hydrolase activity"/>
    <property type="evidence" value="ECO:0007669"/>
    <property type="project" value="TreeGrafter"/>
</dbReference>
<dbReference type="EMBL" id="QETA01000005">
    <property type="protein sequence ID" value="PWF22285.1"/>
    <property type="molecule type" value="Genomic_DNA"/>
</dbReference>
<evidence type="ECO:0000256" key="1">
    <source>
        <dbReference type="ARBA" id="ARBA00005953"/>
    </source>
</evidence>
<dbReference type="InterPro" id="IPR050563">
    <property type="entry name" value="4-hydroxybenzoyl-CoA_TE"/>
</dbReference>
<dbReference type="NCBIfam" id="TIGR02799">
    <property type="entry name" value="thio_ybgC"/>
    <property type="match status" value="1"/>
</dbReference>
<keyword evidence="2" id="KW-0378">Hydrolase</keyword>
<keyword evidence="5" id="KW-1185">Reference proteome</keyword>
<evidence type="ECO:0000256" key="2">
    <source>
        <dbReference type="ARBA" id="ARBA00022801"/>
    </source>
</evidence>
<dbReference type="InterPro" id="IPR006684">
    <property type="entry name" value="YbgC/YbaW"/>
</dbReference>